<feature type="transmembrane region" description="Helical" evidence="2">
    <location>
        <begin position="360"/>
        <end position="378"/>
    </location>
</feature>
<dbReference type="AlphaFoldDB" id="A0A9P8CX93"/>
<protein>
    <recommendedName>
        <fullName evidence="5">Transmembrane protein</fullName>
    </recommendedName>
</protein>
<evidence type="ECO:0000313" key="3">
    <source>
        <dbReference type="EMBL" id="KAG9324083.1"/>
    </source>
</evidence>
<dbReference type="EMBL" id="JAIFTL010000078">
    <property type="protein sequence ID" value="KAG9324083.1"/>
    <property type="molecule type" value="Genomic_DNA"/>
</dbReference>
<name>A0A9P8CX93_MORAP</name>
<feature type="region of interest" description="Disordered" evidence="1">
    <location>
        <begin position="429"/>
        <end position="478"/>
    </location>
</feature>
<sequence>MNQDLSPFCFTSDGTSIYAAAYEYDWEGATTTSTSQGRRIAKILVVRSNPYPASLETLTWSLMAVASIPSWQPTPNPNTLVHTCAIHPDTALFGISAQAINGSVASSTGYNMEISTMFSPVVSLSKLRYGQSLLLPRGDFDGPWLKIHLDQRVNEMILNITGTRGARGGLLAHLSNTLYILQSMGTGPLLSTIILDPSTPPPSAMHSVAQTANTTLDEDCDLNNDQTAMATDKRTLYLFCREQPQPGLSDRHMFKMYMLNGSVFQQLATFPANTLQNMQEPGQQEHNASFQMVPVPSQSGSASWIYLYHSNGHAYSIDPHGDNSGYLMKNTTLRVAQHVSSDSEQSGERKDAMGDPWVKAFLYLAFAGILILLCLCAIRHHKQKPKQPRRLNPGHHPTLPIQLQATPMPDSVPETYRVPTGEDACDTLPYYTPRDTDPPAQLLPQPPVYTDPLPKYTEPSSSLAFGGGTGGSGSSRVP</sequence>
<feature type="compositionally biased region" description="Gly residues" evidence="1">
    <location>
        <begin position="465"/>
        <end position="478"/>
    </location>
</feature>
<dbReference type="Proteomes" id="UP000717515">
    <property type="component" value="Unassembled WGS sequence"/>
</dbReference>
<accession>A0A9P8CX93</accession>
<proteinExistence type="predicted"/>
<comment type="caution">
    <text evidence="3">The sequence shown here is derived from an EMBL/GenBank/DDBJ whole genome shotgun (WGS) entry which is preliminary data.</text>
</comment>
<evidence type="ECO:0000313" key="4">
    <source>
        <dbReference type="Proteomes" id="UP000717515"/>
    </source>
</evidence>
<reference evidence="3" key="1">
    <citation type="submission" date="2021-07" db="EMBL/GenBank/DDBJ databases">
        <title>Draft genome of Mortierella alpina, strain LL118, isolated from an aspen leaf litter sample.</title>
        <authorList>
            <person name="Yang S."/>
            <person name="Vinatzer B.A."/>
        </authorList>
    </citation>
    <scope>NUCLEOTIDE SEQUENCE</scope>
    <source>
        <strain evidence="3">LL118</strain>
    </source>
</reference>
<keyword evidence="2" id="KW-0472">Membrane</keyword>
<organism evidence="3 4">
    <name type="scientific">Mortierella alpina</name>
    <name type="common">Oleaginous fungus</name>
    <name type="synonym">Mortierella renispora</name>
    <dbReference type="NCBI Taxonomy" id="64518"/>
    <lineage>
        <taxon>Eukaryota</taxon>
        <taxon>Fungi</taxon>
        <taxon>Fungi incertae sedis</taxon>
        <taxon>Mucoromycota</taxon>
        <taxon>Mortierellomycotina</taxon>
        <taxon>Mortierellomycetes</taxon>
        <taxon>Mortierellales</taxon>
        <taxon>Mortierellaceae</taxon>
        <taxon>Mortierella</taxon>
    </lineage>
</organism>
<evidence type="ECO:0000256" key="2">
    <source>
        <dbReference type="SAM" id="Phobius"/>
    </source>
</evidence>
<evidence type="ECO:0000256" key="1">
    <source>
        <dbReference type="SAM" id="MobiDB-lite"/>
    </source>
</evidence>
<keyword evidence="2" id="KW-0812">Transmembrane</keyword>
<evidence type="ECO:0008006" key="5">
    <source>
        <dbReference type="Google" id="ProtNLM"/>
    </source>
</evidence>
<feature type="region of interest" description="Disordered" evidence="1">
    <location>
        <begin position="384"/>
        <end position="415"/>
    </location>
</feature>
<keyword evidence="2" id="KW-1133">Transmembrane helix</keyword>
<gene>
    <name evidence="3" type="ORF">KVV02_004009</name>
</gene>
<feature type="compositionally biased region" description="Basic residues" evidence="1">
    <location>
        <begin position="384"/>
        <end position="393"/>
    </location>
</feature>